<dbReference type="EMBL" id="CP093343">
    <property type="protein sequence ID" value="WOG81078.1"/>
    <property type="molecule type" value="Genomic_DNA"/>
</dbReference>
<protein>
    <submittedName>
        <fullName evidence="3">Uncharacterized protein</fullName>
    </submittedName>
</protein>
<accession>A0AAF0W3D6</accession>
<evidence type="ECO:0000313" key="2">
    <source>
        <dbReference type="EMBL" id="WOG81020.1"/>
    </source>
</evidence>
<dbReference type="Proteomes" id="UP000077755">
    <property type="component" value="Chromosome 1"/>
</dbReference>
<dbReference type="AlphaFoldDB" id="A0AAF0W3D6"/>
<proteinExistence type="predicted"/>
<keyword evidence="1" id="KW-0472">Membrane</keyword>
<reference evidence="3" key="2">
    <citation type="submission" date="2022-03" db="EMBL/GenBank/DDBJ databases">
        <title>Draft title - Genomic analysis of global carrot germplasm unveils the trajectory of domestication and the origin of high carotenoid orange carrot.</title>
        <authorList>
            <person name="Iorizzo M."/>
            <person name="Ellison S."/>
            <person name="Senalik D."/>
            <person name="Macko-Podgorni A."/>
            <person name="Grzebelus D."/>
            <person name="Bostan H."/>
            <person name="Rolling W."/>
            <person name="Curaba J."/>
            <person name="Simon P."/>
        </authorList>
    </citation>
    <scope>NUCLEOTIDE SEQUENCE</scope>
    <source>
        <tissue evidence="3">Leaf</tissue>
    </source>
</reference>
<organism evidence="3 4">
    <name type="scientific">Daucus carota subsp. sativus</name>
    <name type="common">Carrot</name>
    <dbReference type="NCBI Taxonomy" id="79200"/>
    <lineage>
        <taxon>Eukaryota</taxon>
        <taxon>Viridiplantae</taxon>
        <taxon>Streptophyta</taxon>
        <taxon>Embryophyta</taxon>
        <taxon>Tracheophyta</taxon>
        <taxon>Spermatophyta</taxon>
        <taxon>Magnoliopsida</taxon>
        <taxon>eudicotyledons</taxon>
        <taxon>Gunneridae</taxon>
        <taxon>Pentapetalae</taxon>
        <taxon>asterids</taxon>
        <taxon>campanulids</taxon>
        <taxon>Apiales</taxon>
        <taxon>Apiaceae</taxon>
        <taxon>Apioideae</taxon>
        <taxon>Scandiceae</taxon>
        <taxon>Daucinae</taxon>
        <taxon>Daucus</taxon>
        <taxon>Daucus sect. Daucus</taxon>
    </lineage>
</organism>
<dbReference type="EMBL" id="CP093343">
    <property type="protein sequence ID" value="WOG81020.1"/>
    <property type="molecule type" value="Genomic_DNA"/>
</dbReference>
<gene>
    <name evidence="2" type="ORF">DCAR_0100165</name>
    <name evidence="3" type="ORF">DCAR_0100223</name>
</gene>
<evidence type="ECO:0000313" key="3">
    <source>
        <dbReference type="EMBL" id="WOG81078.1"/>
    </source>
</evidence>
<evidence type="ECO:0000256" key="1">
    <source>
        <dbReference type="SAM" id="Phobius"/>
    </source>
</evidence>
<sequence>MRSVLDVNYYKNLVEVITFFNGTFGRFLILTCSGFGCTVWYTFFPCIDGQAPMELFTPIVSYDPLLNMDFLDPSYNCVEFTAQKDMSERIKSTFVNVPPFSEMNIPASGVVLRNVCLGLMIAFIITTGVLLEDILFVHNDLTTTTSWSMPLDQLESILQQICSDEYHLSPLRYLLIPEYAFSKYYAEVLISSYPDIMFRKSRRHRGSIEVLLPHKDDVVVYTGLARFLYRFSCGSLPLNDDYRILNRSSIEAFYKSLLGIRVQRLYSIELDESLNFIPKTHLLETLSPILHDKSVYRLISQLMELNILHQDMYHPPSPYGIPTLGEICRVLFNLYLAESFDPGFARKYPSIEFERYYDTVFIFIKDNEQEKAFFGIEDLLVDLELVNGYIKSIDTLGCMYSRIGPVKKVFRIAPDGTIERGEDRFDCI</sequence>
<reference evidence="3" key="1">
    <citation type="journal article" date="2016" name="Nat. Genet.">
        <title>A high-quality carrot genome assembly provides new insights into carotenoid accumulation and asterid genome evolution.</title>
        <authorList>
            <person name="Iorizzo M."/>
            <person name="Ellison S."/>
            <person name="Senalik D."/>
            <person name="Zeng P."/>
            <person name="Satapoomin P."/>
            <person name="Huang J."/>
            <person name="Bowman M."/>
            <person name="Iovene M."/>
            <person name="Sanseverino W."/>
            <person name="Cavagnaro P."/>
            <person name="Yildiz M."/>
            <person name="Macko-Podgorni A."/>
            <person name="Moranska E."/>
            <person name="Grzebelus E."/>
            <person name="Grzebelus D."/>
            <person name="Ashrafi H."/>
            <person name="Zheng Z."/>
            <person name="Cheng S."/>
            <person name="Spooner D."/>
            <person name="Van Deynze A."/>
            <person name="Simon P."/>
        </authorList>
    </citation>
    <scope>NUCLEOTIDE SEQUENCE</scope>
    <source>
        <tissue evidence="3">Leaf</tissue>
    </source>
</reference>
<keyword evidence="1" id="KW-1133">Transmembrane helix</keyword>
<keyword evidence="4" id="KW-1185">Reference proteome</keyword>
<feature type="transmembrane region" description="Helical" evidence="1">
    <location>
        <begin position="110"/>
        <end position="131"/>
    </location>
</feature>
<feature type="transmembrane region" description="Helical" evidence="1">
    <location>
        <begin position="24"/>
        <end position="44"/>
    </location>
</feature>
<name>A0AAF0W3D6_DAUCS</name>
<keyword evidence="1" id="KW-0812">Transmembrane</keyword>
<evidence type="ECO:0000313" key="4">
    <source>
        <dbReference type="Proteomes" id="UP000077755"/>
    </source>
</evidence>